<proteinExistence type="predicted"/>
<protein>
    <submittedName>
        <fullName evidence="1">Uncharacterized protein</fullName>
    </submittedName>
</protein>
<name>E6LZE0_9ACTO</name>
<dbReference type="EMBL" id="AEPY01000009">
    <property type="protein sequence ID" value="EFU79996.1"/>
    <property type="molecule type" value="Genomic_DNA"/>
</dbReference>
<reference evidence="1 2" key="1">
    <citation type="submission" date="2010-12" db="EMBL/GenBank/DDBJ databases">
        <authorList>
            <person name="Muzny D."/>
            <person name="Qin X."/>
            <person name="Deng J."/>
            <person name="Jiang H."/>
            <person name="Liu Y."/>
            <person name="Qu J."/>
            <person name="Song X.-Z."/>
            <person name="Zhang L."/>
            <person name="Thornton R."/>
            <person name="Coyle M."/>
            <person name="Francisco L."/>
            <person name="Jackson L."/>
            <person name="Javaid M."/>
            <person name="Korchina V."/>
            <person name="Kovar C."/>
            <person name="Mata R."/>
            <person name="Mathew T."/>
            <person name="Ngo R."/>
            <person name="Nguyen L."/>
            <person name="Nguyen N."/>
            <person name="Okwuonu G."/>
            <person name="Ongeri F."/>
            <person name="Pham C."/>
            <person name="Simmons D."/>
            <person name="Wilczek-Boney K."/>
            <person name="Hale W."/>
            <person name="Jakkamsetti A."/>
            <person name="Pham P."/>
            <person name="Ruth R."/>
            <person name="San Lucas F."/>
            <person name="Warren J."/>
            <person name="Zhang J."/>
            <person name="Zhao Z."/>
            <person name="Zhou C."/>
            <person name="Zhu D."/>
            <person name="Lee S."/>
            <person name="Bess C."/>
            <person name="Blankenburg K."/>
            <person name="Forbes L."/>
            <person name="Fu Q."/>
            <person name="Gubbala S."/>
            <person name="Hirani K."/>
            <person name="Jayaseelan J.C."/>
            <person name="Lara F."/>
            <person name="Munidasa M."/>
            <person name="Palculict T."/>
            <person name="Patil S."/>
            <person name="Pu L.-L."/>
            <person name="Saada N."/>
            <person name="Tang L."/>
            <person name="Weissenberger G."/>
            <person name="Zhu Y."/>
            <person name="Hemphill L."/>
            <person name="Shang Y."/>
            <person name="Youmans B."/>
            <person name="Ayvaz T."/>
            <person name="Ross M."/>
            <person name="Santibanez J."/>
            <person name="Aqrawi P."/>
            <person name="Gross S."/>
            <person name="Joshi V."/>
            <person name="Fowler G."/>
            <person name="Nazareth L."/>
            <person name="Reid J."/>
            <person name="Worley K."/>
            <person name="Petrosino J."/>
            <person name="Highlander S."/>
            <person name="Gibbs R."/>
        </authorList>
    </citation>
    <scope>NUCLEOTIDE SEQUENCE [LARGE SCALE GENOMIC DNA]</scope>
    <source>
        <strain evidence="1 2">ATCC 51333</strain>
    </source>
</reference>
<dbReference type="AlphaFoldDB" id="E6LZE0"/>
<accession>E6LZE0</accession>
<gene>
    <name evidence="1" type="ORF">HMPREF0388_1227</name>
</gene>
<evidence type="ECO:0000313" key="2">
    <source>
        <dbReference type="Proteomes" id="UP000005573"/>
    </source>
</evidence>
<dbReference type="Proteomes" id="UP000005573">
    <property type="component" value="Unassembled WGS sequence"/>
</dbReference>
<evidence type="ECO:0000313" key="1">
    <source>
        <dbReference type="EMBL" id="EFU79996.1"/>
    </source>
</evidence>
<sequence length="47" mass="5203">MKLGRLGNILSRNYTLTIDEIGAISISTALNVYAWEVVVAAEWMVYG</sequence>
<dbReference type="HOGENOM" id="CLU_3170322_0_0_11"/>
<comment type="caution">
    <text evidence="1">The sequence shown here is derived from an EMBL/GenBank/DDBJ whole genome shotgun (WGS) entry which is preliminary data.</text>
</comment>
<organism evidence="1 2">
    <name type="scientific">Mobiluncus curtisii ATCC 51333</name>
    <dbReference type="NCBI Taxonomy" id="887326"/>
    <lineage>
        <taxon>Bacteria</taxon>
        <taxon>Bacillati</taxon>
        <taxon>Actinomycetota</taxon>
        <taxon>Actinomycetes</taxon>
        <taxon>Actinomycetales</taxon>
        <taxon>Actinomycetaceae</taxon>
        <taxon>Mobiluncus</taxon>
    </lineage>
</organism>